<dbReference type="Gene3D" id="3.40.50.720">
    <property type="entry name" value="NAD(P)-binding Rossmann-like Domain"/>
    <property type="match status" value="1"/>
</dbReference>
<dbReference type="SMART" id="SM00822">
    <property type="entry name" value="PKS_KR"/>
    <property type="match status" value="1"/>
</dbReference>
<dbReference type="Pfam" id="PF08659">
    <property type="entry name" value="KR"/>
    <property type="match status" value="1"/>
</dbReference>
<dbReference type="GO" id="GO:0006633">
    <property type="term" value="P:fatty acid biosynthetic process"/>
    <property type="evidence" value="ECO:0007669"/>
    <property type="project" value="TreeGrafter"/>
</dbReference>
<reference evidence="12" key="1">
    <citation type="journal article" date="2014" name="Int. J. Syst. Evol. Microbiol.">
        <title>Complete genome sequence of Corynebacterium casei LMG S-19264T (=DSM 44701T), isolated from a smear-ripened cheese.</title>
        <authorList>
            <consortium name="US DOE Joint Genome Institute (JGI-PGF)"/>
            <person name="Walter F."/>
            <person name="Albersmeier A."/>
            <person name="Kalinowski J."/>
            <person name="Ruckert C."/>
        </authorList>
    </citation>
    <scope>NUCLEOTIDE SEQUENCE</scope>
    <source>
        <strain evidence="12">JCM 3302</strain>
    </source>
</reference>
<accession>A0A919E715</accession>
<dbReference type="GO" id="GO:0004312">
    <property type="term" value="F:fatty acid synthase activity"/>
    <property type="evidence" value="ECO:0007669"/>
    <property type="project" value="TreeGrafter"/>
</dbReference>
<feature type="region of interest" description="N-terminal hotdog fold" evidence="8">
    <location>
        <begin position="317"/>
        <end position="440"/>
    </location>
</feature>
<dbReference type="GO" id="GO:0017000">
    <property type="term" value="P:antibiotic biosynthetic process"/>
    <property type="evidence" value="ECO:0007669"/>
    <property type="project" value="UniProtKB-KW"/>
</dbReference>
<dbReference type="GO" id="GO:0031177">
    <property type="term" value="F:phosphopantetheine binding"/>
    <property type="evidence" value="ECO:0007669"/>
    <property type="project" value="InterPro"/>
</dbReference>
<dbReference type="InterPro" id="IPR001227">
    <property type="entry name" value="Ac_transferase_dom_sf"/>
</dbReference>
<dbReference type="InterPro" id="IPR014043">
    <property type="entry name" value="Acyl_transferase_dom"/>
</dbReference>
<dbReference type="Pfam" id="PF21089">
    <property type="entry name" value="PKS_DH_N"/>
    <property type="match status" value="1"/>
</dbReference>
<organism evidence="12 13">
    <name type="scientific">Streptomyces spiralis</name>
    <dbReference type="NCBI Taxonomy" id="66376"/>
    <lineage>
        <taxon>Bacteria</taxon>
        <taxon>Bacillati</taxon>
        <taxon>Actinomycetota</taxon>
        <taxon>Actinomycetes</taxon>
        <taxon>Kitasatosporales</taxon>
        <taxon>Streptomycetaceae</taxon>
        <taxon>Streptomyces</taxon>
    </lineage>
</organism>
<feature type="compositionally biased region" description="Basic and acidic residues" evidence="9">
    <location>
        <begin position="1190"/>
        <end position="1204"/>
    </location>
</feature>
<protein>
    <submittedName>
        <fullName evidence="12">Uncharacterized protein</fullName>
    </submittedName>
</protein>
<dbReference type="Pfam" id="PF00550">
    <property type="entry name" value="PP-binding"/>
    <property type="match status" value="1"/>
</dbReference>
<keyword evidence="6" id="KW-0511">Multifunctional enzyme</keyword>
<keyword evidence="13" id="KW-1185">Reference proteome</keyword>
<evidence type="ECO:0000256" key="2">
    <source>
        <dbReference type="ARBA" id="ARBA00022450"/>
    </source>
</evidence>
<sequence>MREVMWGEDADALNATGYAQPALFAVEVALFRLVEAWGIRPDVLVGHSIGELAAAHVAGVLSLVDAARLVVARGRLMQALPEGGAMVAVQAAEDEVLPLLTDNVSIAAINGPTSVVVSGNEDQVLTIGEHFTALGRKASRLSVSHAFHSPLMEPMLADFRAVASELTYNAPRTTTISTVTGETATDWQSPEYWVGQVRAAVRFSDAVRTLDSRGVTRYVELGPDGILAGLVPQTLALDEALVVPTLRKDRPEAETLLTALAQLHVSGARVDWAAWFEGTGARRVDLPTYPFQRQRYWAEPAAPVAGAGAAGVESVGHPFVRACVPGPDEAALVFTGRVSVTEQKWLADHDVLGEVVFPGAGAAELAVLVAERCGSRRVRELTVERPLVLPEQGGLTLRAVVEPAAADGTRALSVHVRGEAPEQPWRRYATGVLADTPAEVADRAYGALVEANWPPTGALPVDLADARDRLTARGHGYGPAFQVLRNAWRRGDELFAEAELPETEVGEGEGFRLHPVLLDAALQLQLITGSGSGPLHQPAWHEVAVHGGHGHDGGHNGHAVSATAVLLHLVPAADGGTALTVTDAQGNPVFSAVSVASRPVTADQLTALRSGELLRPQLIPAPGAPDAGPVPTTALVGGDPYGLDLPEYTGQPVDFLVLGAPDSSDPRAVQDALRTHLERDTPGTRLAVLTGDAVVRGLVRAVQAAHPGRFVLVEPDGGPESGAVLPFALASGEPEIAVRAGAVLLPRLGAATPALPRPDLSGGTALISVGPTGPTSPARPTDPTGLTGDAEGPGDTIGITGPTETAVLLARHLASAHGVRRLVMNGVLPSRIGTDLGAELAGLGAELQFADIDLADPDAVSALLAAVPSEQPLKAVLHLAAVPQTSTDHPAQAVRDAVTPLRHLDELTRDHALAAFVAVTSCDGHLPASGDTAGAAAASAVHELIARRAALRLPATALALGPWSAAEDAHGTDIPDQQHRSPVMSPGDVLALLDDALRCDVPSLLALRVDRAGLRERPDRAPALLRSLVRAAERQRDARSGGDARELRARLAGLSADERRRTLLELVRTHVAGVLGHASVSVVEADLAFRDMGFDSLAAVELRRRLTAATGCDLPATLIFDHPTPRSVAAFVDERLQAAGDGATAAVLDELDRVEGLLTRFPSAGEEPGAGDGPRPDRITERLEALLRRWRDTHGDPRDPRGGTDPEAGVTDVTDLETVTDDELFDVLDSELGIS</sequence>
<evidence type="ECO:0000259" key="10">
    <source>
        <dbReference type="PROSITE" id="PS50075"/>
    </source>
</evidence>
<dbReference type="InterPro" id="IPR049900">
    <property type="entry name" value="PKS_mFAS_DH"/>
</dbReference>
<keyword evidence="5" id="KW-0045">Antibiotic biosynthesis</keyword>
<feature type="domain" description="PKS/mFAS DH" evidence="11">
    <location>
        <begin position="317"/>
        <end position="606"/>
    </location>
</feature>
<evidence type="ECO:0000256" key="7">
    <source>
        <dbReference type="ARBA" id="ARBA00023315"/>
    </source>
</evidence>
<dbReference type="InterPro" id="IPR049551">
    <property type="entry name" value="PKS_DH_C"/>
</dbReference>
<dbReference type="InterPro" id="IPR042104">
    <property type="entry name" value="PKS_dehydratase_sf"/>
</dbReference>
<dbReference type="InterPro" id="IPR057326">
    <property type="entry name" value="KR_dom"/>
</dbReference>
<dbReference type="Pfam" id="PF14765">
    <property type="entry name" value="PS-DH"/>
    <property type="match status" value="1"/>
</dbReference>
<dbReference type="SMART" id="SM00827">
    <property type="entry name" value="PKS_AT"/>
    <property type="match status" value="1"/>
</dbReference>
<evidence type="ECO:0000313" key="12">
    <source>
        <dbReference type="EMBL" id="GHF18712.1"/>
    </source>
</evidence>
<dbReference type="FunFam" id="1.10.1200.10:FF:000007">
    <property type="entry name" value="Probable polyketide synthase pks17"/>
    <property type="match status" value="1"/>
</dbReference>
<dbReference type="PANTHER" id="PTHR43775">
    <property type="entry name" value="FATTY ACID SYNTHASE"/>
    <property type="match status" value="1"/>
</dbReference>
<dbReference type="InterPro" id="IPR016036">
    <property type="entry name" value="Malonyl_transacylase_ACP-bd"/>
</dbReference>
<dbReference type="SMART" id="SM01294">
    <property type="entry name" value="PKS_PP_betabranch"/>
    <property type="match status" value="1"/>
</dbReference>
<dbReference type="Pfam" id="PF00698">
    <property type="entry name" value="Acyl_transf_1"/>
    <property type="match status" value="1"/>
</dbReference>
<dbReference type="Gene3D" id="3.40.366.10">
    <property type="entry name" value="Malonyl-Coenzyme A Acyl Carrier Protein, domain 2"/>
    <property type="match status" value="1"/>
</dbReference>
<dbReference type="Gene3D" id="1.10.1200.10">
    <property type="entry name" value="ACP-like"/>
    <property type="match status" value="1"/>
</dbReference>
<feature type="domain" description="Carrier" evidence="10">
    <location>
        <begin position="1061"/>
        <end position="1136"/>
    </location>
</feature>
<evidence type="ECO:0000259" key="11">
    <source>
        <dbReference type="PROSITE" id="PS52019"/>
    </source>
</evidence>
<gene>
    <name evidence="12" type="ORF">GCM10014715_86990</name>
</gene>
<dbReference type="PROSITE" id="PS00012">
    <property type="entry name" value="PHOSPHOPANTETHEINE"/>
    <property type="match status" value="1"/>
</dbReference>
<evidence type="ECO:0000313" key="13">
    <source>
        <dbReference type="Proteomes" id="UP000641386"/>
    </source>
</evidence>
<dbReference type="InterPro" id="IPR020806">
    <property type="entry name" value="PKS_PP-bd"/>
</dbReference>
<dbReference type="InterPro" id="IPR009081">
    <property type="entry name" value="PP-bd_ACP"/>
</dbReference>
<dbReference type="Gene3D" id="3.10.129.110">
    <property type="entry name" value="Polyketide synthase dehydratase"/>
    <property type="match status" value="1"/>
</dbReference>
<dbReference type="SUPFAM" id="SSF47336">
    <property type="entry name" value="ACP-like"/>
    <property type="match status" value="1"/>
</dbReference>
<dbReference type="InterPro" id="IPR049552">
    <property type="entry name" value="PKS_DH_N"/>
</dbReference>
<evidence type="ECO:0000256" key="4">
    <source>
        <dbReference type="ARBA" id="ARBA00022679"/>
    </source>
</evidence>
<feature type="active site" description="Proton donor; for dehydratase activity" evidence="8">
    <location>
        <position position="519"/>
    </location>
</feature>
<feature type="region of interest" description="Disordered" evidence="9">
    <location>
        <begin position="768"/>
        <end position="791"/>
    </location>
</feature>
<dbReference type="InterPro" id="IPR050091">
    <property type="entry name" value="PKS_NRPS_Biosynth_Enz"/>
</dbReference>
<dbReference type="EMBL" id="BNBC01000085">
    <property type="protein sequence ID" value="GHF18712.1"/>
    <property type="molecule type" value="Genomic_DNA"/>
</dbReference>
<dbReference type="SUPFAM" id="SSF51735">
    <property type="entry name" value="NAD(P)-binding Rossmann-fold domains"/>
    <property type="match status" value="1"/>
</dbReference>
<dbReference type="PROSITE" id="PS50075">
    <property type="entry name" value="CARRIER"/>
    <property type="match status" value="1"/>
</dbReference>
<reference evidence="12" key="2">
    <citation type="submission" date="2020-09" db="EMBL/GenBank/DDBJ databases">
        <authorList>
            <person name="Sun Q."/>
            <person name="Ohkuma M."/>
        </authorList>
    </citation>
    <scope>NUCLEOTIDE SEQUENCE</scope>
    <source>
        <strain evidence="12">JCM 3302</strain>
    </source>
</reference>
<dbReference type="SMART" id="SM00823">
    <property type="entry name" value="PKS_PP"/>
    <property type="match status" value="1"/>
</dbReference>
<feature type="active site" description="Proton acceptor; for dehydratase activity" evidence="8">
    <location>
        <position position="349"/>
    </location>
</feature>
<keyword evidence="3" id="KW-0597">Phosphoprotein</keyword>
<proteinExistence type="predicted"/>
<dbReference type="SMART" id="SM00826">
    <property type="entry name" value="PKS_DH"/>
    <property type="match status" value="1"/>
</dbReference>
<evidence type="ECO:0000256" key="6">
    <source>
        <dbReference type="ARBA" id="ARBA00023268"/>
    </source>
</evidence>
<dbReference type="InterPro" id="IPR020807">
    <property type="entry name" value="PKS_DH"/>
</dbReference>
<dbReference type="InterPro" id="IPR036736">
    <property type="entry name" value="ACP-like_sf"/>
</dbReference>
<dbReference type="AlphaFoldDB" id="A0A919E715"/>
<evidence type="ECO:0000256" key="3">
    <source>
        <dbReference type="ARBA" id="ARBA00022553"/>
    </source>
</evidence>
<evidence type="ECO:0000256" key="8">
    <source>
        <dbReference type="PROSITE-ProRule" id="PRU01363"/>
    </source>
</evidence>
<keyword evidence="7" id="KW-0012">Acyltransferase</keyword>
<dbReference type="Pfam" id="PF22953">
    <property type="entry name" value="SpnB_Rossmann"/>
    <property type="match status" value="1"/>
</dbReference>
<dbReference type="SUPFAM" id="SSF52151">
    <property type="entry name" value="FabD/lysophospholipase-like"/>
    <property type="match status" value="1"/>
</dbReference>
<comment type="caution">
    <text evidence="12">The sequence shown here is derived from an EMBL/GenBank/DDBJ whole genome shotgun (WGS) entry which is preliminary data.</text>
</comment>
<dbReference type="Proteomes" id="UP000641386">
    <property type="component" value="Unassembled WGS sequence"/>
</dbReference>
<evidence type="ECO:0000256" key="9">
    <source>
        <dbReference type="SAM" id="MobiDB-lite"/>
    </source>
</evidence>
<dbReference type="PANTHER" id="PTHR43775:SF51">
    <property type="entry name" value="INACTIVE PHENOLPHTHIOCEROL SYNTHESIS POLYKETIDE SYNTHASE TYPE I PKS1-RELATED"/>
    <property type="match status" value="1"/>
</dbReference>
<feature type="region of interest" description="C-terminal hotdog fold" evidence="8">
    <location>
        <begin position="458"/>
        <end position="606"/>
    </location>
</feature>
<dbReference type="SUPFAM" id="SSF55048">
    <property type="entry name" value="Probable ACP-binding domain of malonyl-CoA ACP transacylase"/>
    <property type="match status" value="1"/>
</dbReference>
<dbReference type="InterPro" id="IPR055123">
    <property type="entry name" value="SpnB-like_Rossmann"/>
</dbReference>
<dbReference type="InterPro" id="IPR036291">
    <property type="entry name" value="NAD(P)-bd_dom_sf"/>
</dbReference>
<comment type="pathway">
    <text evidence="1">Antibiotic biosynthesis.</text>
</comment>
<dbReference type="PROSITE" id="PS52019">
    <property type="entry name" value="PKS_MFAS_DH"/>
    <property type="match status" value="1"/>
</dbReference>
<dbReference type="InterPro" id="IPR006162">
    <property type="entry name" value="Ppantetheine_attach_site"/>
</dbReference>
<evidence type="ECO:0000256" key="5">
    <source>
        <dbReference type="ARBA" id="ARBA00023194"/>
    </source>
</evidence>
<name>A0A919E715_9ACTN</name>
<dbReference type="InterPro" id="IPR016035">
    <property type="entry name" value="Acyl_Trfase/lysoPLipase"/>
</dbReference>
<evidence type="ECO:0000256" key="1">
    <source>
        <dbReference type="ARBA" id="ARBA00004792"/>
    </source>
</evidence>
<keyword evidence="2" id="KW-0596">Phosphopantetheine</keyword>
<dbReference type="InterPro" id="IPR013968">
    <property type="entry name" value="PKS_KR"/>
</dbReference>
<feature type="region of interest" description="Disordered" evidence="9">
    <location>
        <begin position="1190"/>
        <end position="1216"/>
    </location>
</feature>
<keyword evidence="4" id="KW-0808">Transferase</keyword>